<gene>
    <name evidence="1" type="ORF">ACFSUS_20195</name>
</gene>
<dbReference type="PROSITE" id="PS51257">
    <property type="entry name" value="PROKAR_LIPOPROTEIN"/>
    <property type="match status" value="1"/>
</dbReference>
<name>A0ABW5M7M1_9BACT</name>
<dbReference type="RefSeq" id="WP_381525570.1">
    <property type="nucleotide sequence ID" value="NZ_JBHULN010000014.1"/>
</dbReference>
<dbReference type="Proteomes" id="UP001597469">
    <property type="component" value="Unassembled WGS sequence"/>
</dbReference>
<keyword evidence="2" id="KW-1185">Reference proteome</keyword>
<evidence type="ECO:0000313" key="2">
    <source>
        <dbReference type="Proteomes" id="UP001597469"/>
    </source>
</evidence>
<reference evidence="2" key="1">
    <citation type="journal article" date="2019" name="Int. J. Syst. Evol. Microbiol.">
        <title>The Global Catalogue of Microorganisms (GCM) 10K type strain sequencing project: providing services to taxonomists for standard genome sequencing and annotation.</title>
        <authorList>
            <consortium name="The Broad Institute Genomics Platform"/>
            <consortium name="The Broad Institute Genome Sequencing Center for Infectious Disease"/>
            <person name="Wu L."/>
            <person name="Ma J."/>
        </authorList>
    </citation>
    <scope>NUCLEOTIDE SEQUENCE [LARGE SCALE GENOMIC DNA]</scope>
    <source>
        <strain evidence="2">KCTC 42805</strain>
    </source>
</reference>
<comment type="caution">
    <text evidence="1">The sequence shown here is derived from an EMBL/GenBank/DDBJ whole genome shotgun (WGS) entry which is preliminary data.</text>
</comment>
<sequence>MRLIGFSLGMAGTLWLVGCSGGVRSIDLESKQFQATVNIDSTRGLDSTRIAELSRNKVIYSFSKDGEGQQHTQMGMLSHDTSFSWQLQGDSLRLDEQLYAIQKTDMGFKLKSDSALIFLQAQP</sequence>
<dbReference type="EMBL" id="JBHULN010000014">
    <property type="protein sequence ID" value="MFD2572975.1"/>
    <property type="molecule type" value="Genomic_DNA"/>
</dbReference>
<evidence type="ECO:0000313" key="1">
    <source>
        <dbReference type="EMBL" id="MFD2572975.1"/>
    </source>
</evidence>
<accession>A0ABW5M7M1</accession>
<protein>
    <recommendedName>
        <fullName evidence="3">Lipocalin family protein</fullName>
    </recommendedName>
</protein>
<evidence type="ECO:0008006" key="3">
    <source>
        <dbReference type="Google" id="ProtNLM"/>
    </source>
</evidence>
<organism evidence="1 2">
    <name type="scientific">Spirosoma soli</name>
    <dbReference type="NCBI Taxonomy" id="1770529"/>
    <lineage>
        <taxon>Bacteria</taxon>
        <taxon>Pseudomonadati</taxon>
        <taxon>Bacteroidota</taxon>
        <taxon>Cytophagia</taxon>
        <taxon>Cytophagales</taxon>
        <taxon>Cytophagaceae</taxon>
        <taxon>Spirosoma</taxon>
    </lineage>
</organism>
<proteinExistence type="predicted"/>